<dbReference type="EMBL" id="AB263748">
    <property type="protein sequence ID" value="BAF37779.1"/>
    <property type="molecule type" value="Genomic_DNA"/>
</dbReference>
<accession>A0PAB6</accession>
<evidence type="ECO:0000256" key="1">
    <source>
        <dbReference type="SAM" id="MobiDB-lite"/>
    </source>
</evidence>
<proteinExistence type="predicted"/>
<name>A0PAB6_IPOTF</name>
<reference evidence="2" key="1">
    <citation type="journal article" date="2007" name="Sex. Plant Reprod.">
        <title>Physical size of the S locus region defined by genetic recombination and genome sequencing in Ipomoea trifida, Convolvulaceae.</title>
        <authorList>
            <person name="Rahman M.H."/>
            <person name="Tsuchiya T."/>
            <person name="Suwabe K."/>
            <person name="Kohori J."/>
            <person name="Tomita R.N."/>
            <person name="Kagaya Y."/>
            <person name="Kobayashi I."/>
            <person name="Kakeda K."/>
            <person name="Kowyama Y."/>
        </authorList>
    </citation>
    <scope>NUCLEOTIDE SEQUENCE</scope>
</reference>
<sequence length="29" mass="3262">MGSYGFEPQWLENSAFSDEGESRPTGRLL</sequence>
<protein>
    <submittedName>
        <fullName evidence="2">Uncharacterized protein</fullName>
    </submittedName>
</protein>
<dbReference type="AlphaFoldDB" id="A0PAB6"/>
<organism evidence="2">
    <name type="scientific">Ipomoea trifida</name>
    <name type="common">Morning glory</name>
    <dbReference type="NCBI Taxonomy" id="35884"/>
    <lineage>
        <taxon>Eukaryota</taxon>
        <taxon>Viridiplantae</taxon>
        <taxon>Streptophyta</taxon>
        <taxon>Embryophyta</taxon>
        <taxon>Tracheophyta</taxon>
        <taxon>Spermatophyta</taxon>
        <taxon>Magnoliopsida</taxon>
        <taxon>eudicotyledons</taxon>
        <taxon>Gunneridae</taxon>
        <taxon>Pentapetalae</taxon>
        <taxon>asterids</taxon>
        <taxon>lamiids</taxon>
        <taxon>Solanales</taxon>
        <taxon>Convolvulaceae</taxon>
        <taxon>Ipomoeeae</taxon>
        <taxon>Ipomoea</taxon>
    </lineage>
</organism>
<feature type="compositionally biased region" description="Basic and acidic residues" evidence="1">
    <location>
        <begin position="20"/>
        <end position="29"/>
    </location>
</feature>
<evidence type="ECO:0000313" key="2">
    <source>
        <dbReference type="EMBL" id="BAF37779.1"/>
    </source>
</evidence>
<feature type="region of interest" description="Disordered" evidence="1">
    <location>
        <begin position="1"/>
        <end position="29"/>
    </location>
</feature>